<feature type="transmembrane region" description="Helical" evidence="12">
    <location>
        <begin position="131"/>
        <end position="149"/>
    </location>
</feature>
<feature type="transmembrane region" description="Helical" evidence="12">
    <location>
        <begin position="74"/>
        <end position="91"/>
    </location>
</feature>
<dbReference type="InterPro" id="IPR003780">
    <property type="entry name" value="COX15/CtaA_fam"/>
</dbReference>
<dbReference type="PANTHER" id="PTHR35457">
    <property type="entry name" value="HEME A SYNTHASE"/>
    <property type="match status" value="1"/>
</dbReference>
<organism evidence="13 14">
    <name type="scientific">Dactylosporangium maewongense</name>
    <dbReference type="NCBI Taxonomy" id="634393"/>
    <lineage>
        <taxon>Bacteria</taxon>
        <taxon>Bacillati</taxon>
        <taxon>Actinomycetota</taxon>
        <taxon>Actinomycetes</taxon>
        <taxon>Micromonosporales</taxon>
        <taxon>Micromonosporaceae</taxon>
        <taxon>Dactylosporangium</taxon>
    </lineage>
</organism>
<comment type="caution">
    <text evidence="13">The sequence shown here is derived from an EMBL/GenBank/DDBJ whole genome shotgun (WGS) entry which is preliminary data.</text>
</comment>
<keyword evidence="10" id="KW-1015">Disulfide bond</keyword>
<keyword evidence="2" id="KW-1003">Cell membrane</keyword>
<feature type="transmembrane region" description="Helical" evidence="12">
    <location>
        <begin position="20"/>
        <end position="40"/>
    </location>
</feature>
<feature type="transmembrane region" description="Helical" evidence="12">
    <location>
        <begin position="211"/>
        <end position="230"/>
    </location>
</feature>
<protein>
    <submittedName>
        <fullName evidence="13">COX15/CtaA family protein</fullName>
    </submittedName>
</protein>
<gene>
    <name evidence="13" type="ORF">GCM10009827_035080</name>
</gene>
<keyword evidence="9 12" id="KW-0472">Membrane</keyword>
<evidence type="ECO:0000256" key="8">
    <source>
        <dbReference type="ARBA" id="ARBA00023133"/>
    </source>
</evidence>
<feature type="transmembrane region" description="Helical" evidence="12">
    <location>
        <begin position="170"/>
        <end position="191"/>
    </location>
</feature>
<dbReference type="PANTHER" id="PTHR35457:SF1">
    <property type="entry name" value="HEME A SYNTHASE"/>
    <property type="match status" value="1"/>
</dbReference>
<evidence type="ECO:0000256" key="6">
    <source>
        <dbReference type="ARBA" id="ARBA00023002"/>
    </source>
</evidence>
<dbReference type="Proteomes" id="UP001501470">
    <property type="component" value="Unassembled WGS sequence"/>
</dbReference>
<keyword evidence="7" id="KW-0408">Iron</keyword>
<evidence type="ECO:0000256" key="9">
    <source>
        <dbReference type="ARBA" id="ARBA00023136"/>
    </source>
</evidence>
<evidence type="ECO:0000313" key="14">
    <source>
        <dbReference type="Proteomes" id="UP001501470"/>
    </source>
</evidence>
<proteinExistence type="predicted"/>
<evidence type="ECO:0000256" key="1">
    <source>
        <dbReference type="ARBA" id="ARBA00004141"/>
    </source>
</evidence>
<keyword evidence="6" id="KW-0560">Oxidoreductase</keyword>
<sequence>MLGMVLSLLDRPVVLRRAALASLVANIGIVCTGGLVRLTGSGLGCPTWPRCTEESYVTTQAMGHHGIIEFGNRTLTFVLGLIAVVALAAAWRQRQRVPGLLAAGVWMMAGIAFQGVLGGITVRMALNPWTVMAHFLASMLLIALAYVFWHRTRDVPPRWTAPRAIRSAGIVITAVSAVVLVLGTVVTGSGPHSGDTKAARTGFDPATVSQLHGDAVFVLVGLTIALWFGLRALGAPLRVTRAAALLLAVELGQGIVGFVQYFTGLPWPVVLLHMLGACLVWTATLGLLLAVSPGRAPAGGAAAEDQLVLDAQPDASTA</sequence>
<keyword evidence="8" id="KW-0350">Heme biosynthesis</keyword>
<evidence type="ECO:0000256" key="2">
    <source>
        <dbReference type="ARBA" id="ARBA00022475"/>
    </source>
</evidence>
<dbReference type="EMBL" id="BAAAQD010000006">
    <property type="protein sequence ID" value="GAA1517178.1"/>
    <property type="molecule type" value="Genomic_DNA"/>
</dbReference>
<dbReference type="Pfam" id="PF02628">
    <property type="entry name" value="COX15-CtaA"/>
    <property type="match status" value="1"/>
</dbReference>
<evidence type="ECO:0000256" key="3">
    <source>
        <dbReference type="ARBA" id="ARBA00022692"/>
    </source>
</evidence>
<evidence type="ECO:0000256" key="4">
    <source>
        <dbReference type="ARBA" id="ARBA00022723"/>
    </source>
</evidence>
<feature type="transmembrane region" description="Helical" evidence="12">
    <location>
        <begin position="103"/>
        <end position="125"/>
    </location>
</feature>
<keyword evidence="5 12" id="KW-1133">Transmembrane helix</keyword>
<keyword evidence="4" id="KW-0479">Metal-binding</keyword>
<keyword evidence="3 12" id="KW-0812">Transmembrane</keyword>
<evidence type="ECO:0000313" key="13">
    <source>
        <dbReference type="EMBL" id="GAA1517178.1"/>
    </source>
</evidence>
<accession>A0ABN2ADY1</accession>
<evidence type="ECO:0000256" key="11">
    <source>
        <dbReference type="ARBA" id="ARBA00023444"/>
    </source>
</evidence>
<comment type="pathway">
    <text evidence="11">Porphyrin-containing compound metabolism.</text>
</comment>
<dbReference type="InterPro" id="IPR050450">
    <property type="entry name" value="COX15/CtaA_HemeA_synthase"/>
</dbReference>
<evidence type="ECO:0000256" key="12">
    <source>
        <dbReference type="SAM" id="Phobius"/>
    </source>
</evidence>
<feature type="transmembrane region" description="Helical" evidence="12">
    <location>
        <begin position="269"/>
        <end position="291"/>
    </location>
</feature>
<feature type="transmembrane region" description="Helical" evidence="12">
    <location>
        <begin position="242"/>
        <end position="263"/>
    </location>
</feature>
<reference evidence="13 14" key="1">
    <citation type="journal article" date="2019" name="Int. J. Syst. Evol. Microbiol.">
        <title>The Global Catalogue of Microorganisms (GCM) 10K type strain sequencing project: providing services to taxonomists for standard genome sequencing and annotation.</title>
        <authorList>
            <consortium name="The Broad Institute Genomics Platform"/>
            <consortium name="The Broad Institute Genome Sequencing Center for Infectious Disease"/>
            <person name="Wu L."/>
            <person name="Ma J."/>
        </authorList>
    </citation>
    <scope>NUCLEOTIDE SEQUENCE [LARGE SCALE GENOMIC DNA]</scope>
    <source>
        <strain evidence="13 14">JCM 15933</strain>
    </source>
</reference>
<name>A0ABN2ADY1_9ACTN</name>
<comment type="subcellular location">
    <subcellularLocation>
        <location evidence="1">Membrane</location>
        <topology evidence="1">Multi-pass membrane protein</topology>
    </subcellularLocation>
</comment>
<evidence type="ECO:0000256" key="10">
    <source>
        <dbReference type="ARBA" id="ARBA00023157"/>
    </source>
</evidence>
<keyword evidence="14" id="KW-1185">Reference proteome</keyword>
<evidence type="ECO:0000256" key="7">
    <source>
        <dbReference type="ARBA" id="ARBA00023004"/>
    </source>
</evidence>
<evidence type="ECO:0000256" key="5">
    <source>
        <dbReference type="ARBA" id="ARBA00022989"/>
    </source>
</evidence>